<gene>
    <name evidence="1" type="ORF">GCWU0000282_001348</name>
</gene>
<dbReference type="STRING" id="592026.GCWU0000282_001348"/>
<accession>V2Y311</accession>
<protein>
    <submittedName>
        <fullName evidence="1">Uncharacterized protein</fullName>
    </submittedName>
</protein>
<organism evidence="1 2">
    <name type="scientific">Catonella morbi ATCC 51271</name>
    <dbReference type="NCBI Taxonomy" id="592026"/>
    <lineage>
        <taxon>Bacteria</taxon>
        <taxon>Bacillati</taxon>
        <taxon>Bacillota</taxon>
        <taxon>Clostridia</taxon>
        <taxon>Lachnospirales</taxon>
        <taxon>Lachnospiraceae</taxon>
        <taxon>Catonella</taxon>
    </lineage>
</organism>
<evidence type="ECO:0000313" key="2">
    <source>
        <dbReference type="Proteomes" id="UP000018227"/>
    </source>
</evidence>
<dbReference type="HOGENOM" id="CLU_3214004_0_0_9"/>
<dbReference type="Proteomes" id="UP000018227">
    <property type="component" value="Unassembled WGS sequence"/>
</dbReference>
<name>V2Y311_9FIRM</name>
<keyword evidence="2" id="KW-1185">Reference proteome</keyword>
<proteinExistence type="predicted"/>
<evidence type="ECO:0000313" key="1">
    <source>
        <dbReference type="EMBL" id="ESL03358.1"/>
    </source>
</evidence>
<comment type="caution">
    <text evidence="1">The sequence shown here is derived from an EMBL/GenBank/DDBJ whole genome shotgun (WGS) entry which is preliminary data.</text>
</comment>
<dbReference type="AlphaFoldDB" id="V2Y311"/>
<dbReference type="EMBL" id="ACIL03000011">
    <property type="protein sequence ID" value="ESL03358.1"/>
    <property type="molecule type" value="Genomic_DNA"/>
</dbReference>
<reference evidence="1 2" key="1">
    <citation type="submission" date="2013-06" db="EMBL/GenBank/DDBJ databases">
        <authorList>
            <person name="Weinstock G."/>
            <person name="Sodergren E."/>
            <person name="Clifton S."/>
            <person name="Fulton L."/>
            <person name="Fulton B."/>
            <person name="Courtney L."/>
            <person name="Fronick C."/>
            <person name="Harrison M."/>
            <person name="Strong C."/>
            <person name="Farmer C."/>
            <person name="Delahaunty K."/>
            <person name="Markovic C."/>
            <person name="Hall O."/>
            <person name="Minx P."/>
            <person name="Tomlinson C."/>
            <person name="Mitreva M."/>
            <person name="Nelson J."/>
            <person name="Hou S."/>
            <person name="Wollam A."/>
            <person name="Pepin K.H."/>
            <person name="Johnson M."/>
            <person name="Bhonagiri V."/>
            <person name="Nash W.E."/>
            <person name="Warren W."/>
            <person name="Chinwalla A."/>
            <person name="Mardis E.R."/>
            <person name="Wilson R.K."/>
        </authorList>
    </citation>
    <scope>NUCLEOTIDE SEQUENCE [LARGE SCALE GENOMIC DNA]</scope>
    <source>
        <strain evidence="1 2">ATCC 51271</strain>
    </source>
</reference>
<sequence>MMALAEKATTITRQISMICLEDFNLLSMRLLLMYDKPKLFIKQA</sequence>